<keyword evidence="4" id="KW-1185">Reference proteome</keyword>
<feature type="compositionally biased region" description="Basic and acidic residues" evidence="1">
    <location>
        <begin position="1"/>
        <end position="10"/>
    </location>
</feature>
<dbReference type="Proteomes" id="UP001329825">
    <property type="component" value="Chromosome 4"/>
</dbReference>
<reference evidence="3 4" key="1">
    <citation type="submission" date="2024-01" db="EMBL/GenBank/DDBJ databases">
        <title>Comparative genomics of Cryptococcus and Kwoniella reveals pathogenesis evolution and contrasting modes of karyotype evolution via chromosome fusion or intercentromeric recombination.</title>
        <authorList>
            <person name="Coelho M.A."/>
            <person name="David-Palma M."/>
            <person name="Shea T."/>
            <person name="Bowers K."/>
            <person name="McGinley-Smith S."/>
            <person name="Mohammad A.W."/>
            <person name="Gnirke A."/>
            <person name="Yurkov A.M."/>
            <person name="Nowrousian M."/>
            <person name="Sun S."/>
            <person name="Cuomo C.A."/>
            <person name="Heitman J."/>
        </authorList>
    </citation>
    <scope>NUCLEOTIDE SEQUENCE [LARGE SCALE GENOMIC DNA]</scope>
    <source>
        <strain evidence="3">CBS 11374</strain>
    </source>
</reference>
<evidence type="ECO:0000256" key="1">
    <source>
        <dbReference type="SAM" id="MobiDB-lite"/>
    </source>
</evidence>
<evidence type="ECO:0000313" key="4">
    <source>
        <dbReference type="Proteomes" id="UP001329825"/>
    </source>
</evidence>
<dbReference type="GeneID" id="87955506"/>
<evidence type="ECO:0000259" key="2">
    <source>
        <dbReference type="PROSITE" id="PS50090"/>
    </source>
</evidence>
<feature type="region of interest" description="Disordered" evidence="1">
    <location>
        <begin position="1"/>
        <end position="32"/>
    </location>
</feature>
<feature type="compositionally biased region" description="Polar residues" evidence="1">
    <location>
        <begin position="11"/>
        <end position="21"/>
    </location>
</feature>
<dbReference type="EMBL" id="CP141884">
    <property type="protein sequence ID" value="WRT66419.1"/>
    <property type="molecule type" value="Genomic_DNA"/>
</dbReference>
<sequence length="95" mass="10671">MPPKRERSSDSNEGSSTTPSYQKKESKLPSELSPLLVPGRKAWTAEEEEAFLEIIDEVVKAGLWNAAKSRSELKGRKQATVQSHWDALFKKLNKS</sequence>
<organism evidence="3 4">
    <name type="scientific">Kwoniella shivajii</name>
    <dbReference type="NCBI Taxonomy" id="564305"/>
    <lineage>
        <taxon>Eukaryota</taxon>
        <taxon>Fungi</taxon>
        <taxon>Dikarya</taxon>
        <taxon>Basidiomycota</taxon>
        <taxon>Agaricomycotina</taxon>
        <taxon>Tremellomycetes</taxon>
        <taxon>Tremellales</taxon>
        <taxon>Cryptococcaceae</taxon>
        <taxon>Kwoniella</taxon>
    </lineage>
</organism>
<gene>
    <name evidence="3" type="ORF">IL334_003375</name>
</gene>
<evidence type="ECO:0000313" key="3">
    <source>
        <dbReference type="EMBL" id="WRT66419.1"/>
    </source>
</evidence>
<dbReference type="RefSeq" id="XP_062791159.1">
    <property type="nucleotide sequence ID" value="XM_062935108.1"/>
</dbReference>
<dbReference type="InterPro" id="IPR001005">
    <property type="entry name" value="SANT/Myb"/>
</dbReference>
<dbReference type="PROSITE" id="PS50090">
    <property type="entry name" value="MYB_LIKE"/>
    <property type="match status" value="1"/>
</dbReference>
<proteinExistence type="predicted"/>
<name>A0ABZ1CYM9_9TREE</name>
<accession>A0ABZ1CYM9</accession>
<protein>
    <recommendedName>
        <fullName evidence="2">Myb-like domain-containing protein</fullName>
    </recommendedName>
</protein>
<dbReference type="Gene3D" id="1.10.10.60">
    <property type="entry name" value="Homeodomain-like"/>
    <property type="match status" value="1"/>
</dbReference>
<feature type="domain" description="Myb-like" evidence="2">
    <location>
        <begin position="40"/>
        <end position="89"/>
    </location>
</feature>